<dbReference type="GO" id="GO:0016279">
    <property type="term" value="F:protein-lysine N-methyltransferase activity"/>
    <property type="evidence" value="ECO:0007669"/>
    <property type="project" value="RHEA"/>
</dbReference>
<dbReference type="GO" id="GO:0005737">
    <property type="term" value="C:cytoplasm"/>
    <property type="evidence" value="ECO:0007669"/>
    <property type="project" value="UniProtKB-SubCell"/>
</dbReference>
<feature type="binding site" evidence="6">
    <location>
        <position position="155"/>
    </location>
    <ligand>
        <name>S-adenosyl-L-methionine</name>
        <dbReference type="ChEBI" id="CHEBI:59789"/>
    </ligand>
</feature>
<keyword evidence="5 6" id="KW-0949">S-adenosyl-L-methionine</keyword>
<keyword evidence="2 6" id="KW-0963">Cytoplasm</keyword>
<evidence type="ECO:0000313" key="7">
    <source>
        <dbReference type="EMBL" id="OAQ21568.1"/>
    </source>
</evidence>
<accession>A0A179D7J2</accession>
<evidence type="ECO:0000256" key="6">
    <source>
        <dbReference type="HAMAP-Rule" id="MF_00735"/>
    </source>
</evidence>
<dbReference type="CDD" id="cd02440">
    <property type="entry name" value="AdoMet_MTases"/>
    <property type="match status" value="1"/>
</dbReference>
<keyword evidence="4 6" id="KW-0808">Transferase</keyword>
<comment type="subcellular location">
    <subcellularLocation>
        <location evidence="6">Cytoplasm</location>
    </subcellularLocation>
</comment>
<comment type="function">
    <text evidence="6">Methylates ribosomal protein L11.</text>
</comment>
<dbReference type="PANTHER" id="PTHR43648:SF1">
    <property type="entry name" value="ELECTRON TRANSFER FLAVOPROTEIN BETA SUBUNIT LYSINE METHYLTRANSFERASE"/>
    <property type="match status" value="1"/>
</dbReference>
<evidence type="ECO:0000256" key="3">
    <source>
        <dbReference type="ARBA" id="ARBA00022603"/>
    </source>
</evidence>
<dbReference type="GO" id="GO:0032259">
    <property type="term" value="P:methylation"/>
    <property type="evidence" value="ECO:0007669"/>
    <property type="project" value="UniProtKB-KW"/>
</dbReference>
<evidence type="ECO:0000256" key="4">
    <source>
        <dbReference type="ARBA" id="ARBA00022679"/>
    </source>
</evidence>
<dbReference type="EC" id="2.1.1.-" evidence="6"/>
<comment type="similarity">
    <text evidence="1 6">Belongs to the methyltransferase superfamily. PrmA family.</text>
</comment>
<evidence type="ECO:0000256" key="2">
    <source>
        <dbReference type="ARBA" id="ARBA00022490"/>
    </source>
</evidence>
<feature type="binding site" evidence="6">
    <location>
        <position position="177"/>
    </location>
    <ligand>
        <name>S-adenosyl-L-methionine</name>
        <dbReference type="ChEBI" id="CHEBI:59789"/>
    </ligand>
</feature>
<dbReference type="AlphaFoldDB" id="A0A179D7J2"/>
<dbReference type="InterPro" id="IPR004498">
    <property type="entry name" value="Ribosomal_PrmA_MeTrfase"/>
</dbReference>
<dbReference type="InterPro" id="IPR050078">
    <property type="entry name" value="Ribosomal_L11_MeTrfase_PrmA"/>
</dbReference>
<name>A0A179D7J2_9BACT</name>
<dbReference type="Pfam" id="PF06325">
    <property type="entry name" value="PrmA"/>
    <property type="match status" value="1"/>
</dbReference>
<evidence type="ECO:0000256" key="5">
    <source>
        <dbReference type="ARBA" id="ARBA00022691"/>
    </source>
</evidence>
<evidence type="ECO:0000313" key="8">
    <source>
        <dbReference type="Proteomes" id="UP000078390"/>
    </source>
</evidence>
<feature type="binding site" evidence="6">
    <location>
        <position position="132"/>
    </location>
    <ligand>
        <name>S-adenosyl-L-methionine</name>
        <dbReference type="ChEBI" id="CHEBI:59789"/>
    </ligand>
</feature>
<comment type="catalytic activity">
    <reaction evidence="6">
        <text>L-lysyl-[protein] + 3 S-adenosyl-L-methionine = N(6),N(6),N(6)-trimethyl-L-lysyl-[protein] + 3 S-adenosyl-L-homocysteine + 3 H(+)</text>
        <dbReference type="Rhea" id="RHEA:54192"/>
        <dbReference type="Rhea" id="RHEA-COMP:9752"/>
        <dbReference type="Rhea" id="RHEA-COMP:13826"/>
        <dbReference type="ChEBI" id="CHEBI:15378"/>
        <dbReference type="ChEBI" id="CHEBI:29969"/>
        <dbReference type="ChEBI" id="CHEBI:57856"/>
        <dbReference type="ChEBI" id="CHEBI:59789"/>
        <dbReference type="ChEBI" id="CHEBI:61961"/>
    </reaction>
</comment>
<dbReference type="OrthoDB" id="9785995at2"/>
<gene>
    <name evidence="6" type="primary">prmA</name>
    <name evidence="7" type="ORF">TDIS_0086</name>
</gene>
<dbReference type="HAMAP" id="MF_00735">
    <property type="entry name" value="Methyltr_PrmA"/>
    <property type="match status" value="1"/>
</dbReference>
<keyword evidence="8" id="KW-1185">Reference proteome</keyword>
<dbReference type="Gene3D" id="3.40.50.150">
    <property type="entry name" value="Vaccinia Virus protein VP39"/>
    <property type="match status" value="1"/>
</dbReference>
<dbReference type="GO" id="GO:0005840">
    <property type="term" value="C:ribosome"/>
    <property type="evidence" value="ECO:0007669"/>
    <property type="project" value="UniProtKB-KW"/>
</dbReference>
<evidence type="ECO:0000256" key="1">
    <source>
        <dbReference type="ARBA" id="ARBA00009741"/>
    </source>
</evidence>
<dbReference type="STRING" id="999894.TDIS_0086"/>
<keyword evidence="7" id="KW-0689">Ribosomal protein</keyword>
<organism evidence="7 8">
    <name type="scientific">Thermosulfurimonas dismutans</name>
    <dbReference type="NCBI Taxonomy" id="999894"/>
    <lineage>
        <taxon>Bacteria</taxon>
        <taxon>Pseudomonadati</taxon>
        <taxon>Thermodesulfobacteriota</taxon>
        <taxon>Thermodesulfobacteria</taxon>
        <taxon>Thermodesulfobacteriales</taxon>
        <taxon>Thermodesulfobacteriaceae</taxon>
        <taxon>Thermosulfurimonas</taxon>
    </lineage>
</organism>
<proteinExistence type="inferred from homology"/>
<keyword evidence="7" id="KW-0687">Ribonucleoprotein</keyword>
<dbReference type="PANTHER" id="PTHR43648">
    <property type="entry name" value="ELECTRON TRANSFER FLAVOPROTEIN BETA SUBUNIT LYSINE METHYLTRANSFERASE"/>
    <property type="match status" value="1"/>
</dbReference>
<dbReference type="PATRIC" id="fig|999894.6.peg.86"/>
<feature type="binding site" evidence="6">
    <location>
        <position position="217"/>
    </location>
    <ligand>
        <name>S-adenosyl-L-methionine</name>
        <dbReference type="ChEBI" id="CHEBI:59789"/>
    </ligand>
</feature>
<keyword evidence="3 6" id="KW-0489">Methyltransferase</keyword>
<dbReference type="EMBL" id="LWLG01000001">
    <property type="protein sequence ID" value="OAQ21568.1"/>
    <property type="molecule type" value="Genomic_DNA"/>
</dbReference>
<dbReference type="SUPFAM" id="SSF53335">
    <property type="entry name" value="S-adenosyl-L-methionine-dependent methyltransferases"/>
    <property type="match status" value="1"/>
</dbReference>
<comment type="caution">
    <text evidence="7">The sequence shown here is derived from an EMBL/GenBank/DDBJ whole genome shotgun (WGS) entry which is preliminary data.</text>
</comment>
<protein>
    <recommendedName>
        <fullName evidence="6">Ribosomal protein L11 methyltransferase</fullName>
        <shortName evidence="6">L11 Mtase</shortName>
        <ecNumber evidence="6">2.1.1.-</ecNumber>
    </recommendedName>
</protein>
<dbReference type="Proteomes" id="UP000078390">
    <property type="component" value="Unassembled WGS sequence"/>
</dbReference>
<sequence>MKPDKAQIWFEIRVSGEPKILEEALPLLAERWGGFEFREAGSAVQASFYLASGADLEAFKQEVAALGLVLENVAEIADQDWGRVWKENFKPLRISKRIWIYPPWERLEVPKGEIGLVIDPGQAFGTGHHPTTALMLRALDELFERKRPVSVLDVGTGTGILALSAARLGAHNVLALDIDPEAVEAARKNASLNQLPLEVSLQRVEDLAEEFELVMANISAWELKRLAGSLAERTAPGGYLFLAGFLVKEMAEMKVCYLSLGLRCIAEKELDEWGFLAFSREAR</sequence>
<reference evidence="7 8" key="1">
    <citation type="submission" date="2016-04" db="EMBL/GenBank/DDBJ databases">
        <title>Genome analysis of Thermosulfurimonas dismutans, the first thermophilic sulfur-disproportionating bacterium of the phylum Thermodesulfobacteria.</title>
        <authorList>
            <person name="Mardanov A.V."/>
            <person name="Beletsky A.V."/>
            <person name="Kadnikov V.V."/>
            <person name="Slobodkin A.I."/>
            <person name="Ravin N.V."/>
        </authorList>
    </citation>
    <scope>NUCLEOTIDE SEQUENCE [LARGE SCALE GENOMIC DNA]</scope>
    <source>
        <strain evidence="7 8">S95</strain>
    </source>
</reference>
<dbReference type="InterPro" id="IPR029063">
    <property type="entry name" value="SAM-dependent_MTases_sf"/>
</dbReference>
<dbReference type="RefSeq" id="WP_068668179.1">
    <property type="nucleotide sequence ID" value="NZ_LWLG01000001.1"/>
</dbReference>